<feature type="transmembrane region" description="Helical" evidence="1">
    <location>
        <begin position="51"/>
        <end position="70"/>
    </location>
</feature>
<keyword evidence="1" id="KW-1133">Transmembrane helix</keyword>
<accession>Q63GD9</accession>
<protein>
    <submittedName>
        <fullName evidence="2">Uncharacterized protein</fullName>
    </submittedName>
</protein>
<proteinExistence type="predicted"/>
<name>Q63GD9_BACCZ</name>
<keyword evidence="1" id="KW-0472">Membrane</keyword>
<dbReference type="AlphaFoldDB" id="Q63GD9"/>
<evidence type="ECO:0000256" key="1">
    <source>
        <dbReference type="SAM" id="Phobius"/>
    </source>
</evidence>
<evidence type="ECO:0000313" key="3">
    <source>
        <dbReference type="Proteomes" id="UP000002612"/>
    </source>
</evidence>
<keyword evidence="1" id="KW-0812">Transmembrane</keyword>
<reference evidence="3" key="1">
    <citation type="journal article" date="2006" name="J. Bacteriol.">
        <title>Pathogenomic sequence analysis of Bacillus cereus and Bacillus thuringiensis isolates closely related to Bacillus anthracis.</title>
        <authorList>
            <person name="Han C.S."/>
            <person name="Xie G."/>
            <person name="Challacombe J.F."/>
            <person name="Altherr M.R."/>
            <person name="Bhotika S.S."/>
            <person name="Brown N."/>
            <person name="Bruce D."/>
            <person name="Campbell C.S."/>
            <person name="Campbell M.L."/>
            <person name="Chen J."/>
            <person name="Chertkov O."/>
            <person name="Cleland C."/>
            <person name="Dimitrijevic M."/>
            <person name="Doggett N.A."/>
            <person name="Fawcett J.J."/>
            <person name="Glavina T."/>
            <person name="Goodwin L.A."/>
            <person name="Green L.D."/>
            <person name="Hill K.K."/>
            <person name="Hitchcock P."/>
            <person name="Jackson P.J."/>
            <person name="Keim P."/>
            <person name="Kewalramani A.R."/>
            <person name="Longmire J."/>
            <person name="Lucas S."/>
            <person name="Malfatti S."/>
            <person name="McMurry K."/>
            <person name="Meincke L.J."/>
            <person name="Misra M."/>
            <person name="Moseman B.L."/>
            <person name="Mundt M."/>
            <person name="Munk A.C."/>
            <person name="Okinaka R.T."/>
            <person name="Parson-Quintana B."/>
            <person name="Reilly L.P."/>
            <person name="Richardson P."/>
            <person name="Robinson D.L."/>
            <person name="Rubin E."/>
            <person name="Saunders E."/>
            <person name="Tapia R."/>
            <person name="Tesmer J.G."/>
            <person name="Thayer N."/>
            <person name="Thompson L.S."/>
            <person name="Tice H."/>
            <person name="Ticknor L.O."/>
            <person name="Wills P.L."/>
            <person name="Brettin T.S."/>
            <person name="Gilna P."/>
        </authorList>
    </citation>
    <scope>NUCLEOTIDE SEQUENCE [LARGE SCALE GENOMIC DNA]</scope>
    <source>
        <strain evidence="3">ZK / E33L</strain>
    </source>
</reference>
<dbReference type="Proteomes" id="UP000002612">
    <property type="component" value="Chromosome"/>
</dbReference>
<dbReference type="EMBL" id="CP000001">
    <property type="protein sequence ID" value="AAU19825.1"/>
    <property type="molecule type" value="Genomic_DNA"/>
</dbReference>
<feature type="transmembrane region" description="Helical" evidence="1">
    <location>
        <begin position="20"/>
        <end position="39"/>
    </location>
</feature>
<gene>
    <name evidence="2" type="ordered locus">BCE33L0413</name>
</gene>
<organism evidence="2 3">
    <name type="scientific">Bacillus cereus (strain ZK / E33L)</name>
    <dbReference type="NCBI Taxonomy" id="288681"/>
    <lineage>
        <taxon>Bacteria</taxon>
        <taxon>Bacillati</taxon>
        <taxon>Bacillota</taxon>
        <taxon>Bacilli</taxon>
        <taxon>Bacillales</taxon>
        <taxon>Bacillaceae</taxon>
        <taxon>Bacillus</taxon>
        <taxon>Bacillus cereus group</taxon>
    </lineage>
</organism>
<evidence type="ECO:0000313" key="2">
    <source>
        <dbReference type="EMBL" id="AAU19825.1"/>
    </source>
</evidence>
<sequence length="277" mass="31953">MEKGEGMSIYKHHERNAKRIFFLSVIVWIIVAIGLVMEYKKGMLFTSKKENLKLIGVILPAFGLLIYSFIEKRRSKMLKQENYNIETFELLEQQKFVVRKEVGIFQVITYFGLDGNTVGFLKEEYDFVIQSVWQAVLSFLFKGLHKQQFYLYNQSGERLLRVQKKMGVRNFYIFSNVDGEKLGELKQVLSLKKWEWIFLGSDGKEFGKVTGDFSATMQKIEWRDGTHIDVKEDGIPLEAVKYFSASGGSLVTASISERAELPRAVYYSVSAIVTIKN</sequence>
<dbReference type="KEGG" id="bcz:BCE33L0413"/>